<name>A0A2C9W1G2_MANES</name>
<reference evidence="1" key="1">
    <citation type="submission" date="2016-02" db="EMBL/GenBank/DDBJ databases">
        <title>WGS assembly of Manihot esculenta.</title>
        <authorList>
            <person name="Bredeson J.V."/>
            <person name="Prochnik S.E."/>
            <person name="Lyons J.B."/>
            <person name="Schmutz J."/>
            <person name="Grimwood J."/>
            <person name="Vrebalov J."/>
            <person name="Bart R.S."/>
            <person name="Amuge T."/>
            <person name="Ferguson M.E."/>
            <person name="Green R."/>
            <person name="Putnam N."/>
            <person name="Stites J."/>
            <person name="Rounsley S."/>
            <person name="Rokhsar D.S."/>
        </authorList>
    </citation>
    <scope>NUCLEOTIDE SEQUENCE [LARGE SCALE GENOMIC DNA]</scope>
    <source>
        <tissue evidence="1">Leaf</tissue>
    </source>
</reference>
<proteinExistence type="predicted"/>
<evidence type="ECO:0000313" key="1">
    <source>
        <dbReference type="EMBL" id="OAY52760.1"/>
    </source>
</evidence>
<dbReference type="AlphaFoldDB" id="A0A2C9W1G2"/>
<dbReference type="EMBL" id="CM004390">
    <property type="protein sequence ID" value="OAY52760.1"/>
    <property type="molecule type" value="Genomic_DNA"/>
</dbReference>
<organism evidence="1">
    <name type="scientific">Manihot esculenta</name>
    <name type="common">Cassava</name>
    <name type="synonym">Jatropha manihot</name>
    <dbReference type="NCBI Taxonomy" id="3983"/>
    <lineage>
        <taxon>Eukaryota</taxon>
        <taxon>Viridiplantae</taxon>
        <taxon>Streptophyta</taxon>
        <taxon>Embryophyta</taxon>
        <taxon>Tracheophyta</taxon>
        <taxon>Spermatophyta</taxon>
        <taxon>Magnoliopsida</taxon>
        <taxon>eudicotyledons</taxon>
        <taxon>Gunneridae</taxon>
        <taxon>Pentapetalae</taxon>
        <taxon>rosids</taxon>
        <taxon>fabids</taxon>
        <taxon>Malpighiales</taxon>
        <taxon>Euphorbiaceae</taxon>
        <taxon>Crotonoideae</taxon>
        <taxon>Manihoteae</taxon>
        <taxon>Manihot</taxon>
    </lineage>
</organism>
<sequence>MCVAEHSTFPLLFLFKDSQLNNAAKSHCHPKCNKTIHDTEIQTHPNT</sequence>
<accession>A0A2C9W1G2</accession>
<protein>
    <submittedName>
        <fullName evidence="1">Uncharacterized protein</fullName>
    </submittedName>
</protein>
<gene>
    <name evidence="1" type="ORF">MANES_04G108900</name>
</gene>